<dbReference type="PROSITE" id="PS51257">
    <property type="entry name" value="PROKAR_LIPOPROTEIN"/>
    <property type="match status" value="1"/>
</dbReference>
<accession>A0ABS2DS04</accession>
<dbReference type="RefSeq" id="WP_205102608.1">
    <property type="nucleotide sequence ID" value="NZ_JACJJC010000008.1"/>
</dbReference>
<name>A0ABS2DS04_9BURK</name>
<organism evidence="2 3">
    <name type="scientific">Sutterella massiliensis</name>
    <dbReference type="NCBI Taxonomy" id="1816689"/>
    <lineage>
        <taxon>Bacteria</taxon>
        <taxon>Pseudomonadati</taxon>
        <taxon>Pseudomonadota</taxon>
        <taxon>Betaproteobacteria</taxon>
        <taxon>Burkholderiales</taxon>
        <taxon>Sutterellaceae</taxon>
        <taxon>Sutterella</taxon>
    </lineage>
</organism>
<sequence>MKDSLGLNLMRRRLIILLTGAIACLTAFSPAHADGPFGYPASLLDAPATLDEPAANFLRLGKPKIELWNTPMEAAAAFTGATRLREGRGYFARDYMCLSGTEGGKPVLAWVISSDTKNVTEVQLEYAPDETPGFCKKMTAEHLPLRLGKVGLGMTKADVLKTVGPASYADGAGWHYWFSQQYLRNSRNLQELELTWLAVFIQKGRVEKAFISLVKNP</sequence>
<evidence type="ECO:0000313" key="3">
    <source>
        <dbReference type="Proteomes" id="UP000715095"/>
    </source>
</evidence>
<proteinExistence type="predicted"/>
<reference evidence="2 3" key="1">
    <citation type="journal article" date="2021" name="Sci. Rep.">
        <title>The distribution of antibiotic resistance genes in chicken gut microbiota commensals.</title>
        <authorList>
            <person name="Juricova H."/>
            <person name="Matiasovicova J."/>
            <person name="Kubasova T."/>
            <person name="Cejkova D."/>
            <person name="Rychlik I."/>
        </authorList>
    </citation>
    <scope>NUCLEOTIDE SEQUENCE [LARGE SCALE GENOMIC DNA]</scope>
    <source>
        <strain evidence="2 3">An829</strain>
    </source>
</reference>
<evidence type="ECO:0000313" key="2">
    <source>
        <dbReference type="EMBL" id="MBM6704136.1"/>
    </source>
</evidence>
<keyword evidence="3" id="KW-1185">Reference proteome</keyword>
<feature type="chain" id="PRO_5046306252" evidence="1">
    <location>
        <begin position="34"/>
        <end position="217"/>
    </location>
</feature>
<dbReference type="EMBL" id="JACJJC010000008">
    <property type="protein sequence ID" value="MBM6704136.1"/>
    <property type="molecule type" value="Genomic_DNA"/>
</dbReference>
<dbReference type="Proteomes" id="UP000715095">
    <property type="component" value="Unassembled WGS sequence"/>
</dbReference>
<gene>
    <name evidence="2" type="ORF">H6A60_06510</name>
</gene>
<feature type="signal peptide" evidence="1">
    <location>
        <begin position="1"/>
        <end position="33"/>
    </location>
</feature>
<comment type="caution">
    <text evidence="2">The sequence shown here is derived from an EMBL/GenBank/DDBJ whole genome shotgun (WGS) entry which is preliminary data.</text>
</comment>
<evidence type="ECO:0000256" key="1">
    <source>
        <dbReference type="SAM" id="SignalP"/>
    </source>
</evidence>
<protein>
    <submittedName>
        <fullName evidence="2">Uncharacterized protein</fullName>
    </submittedName>
</protein>
<keyword evidence="1" id="KW-0732">Signal</keyword>